<feature type="domain" description="Secretin/TonB short N-terminal" evidence="16">
    <location>
        <begin position="68"/>
        <end position="118"/>
    </location>
</feature>
<dbReference type="AlphaFoldDB" id="A0A9E6P2P7"/>
<dbReference type="RefSeq" id="WP_186550985.1">
    <property type="nucleotide sequence ID" value="NZ_CP077091.1"/>
</dbReference>
<keyword evidence="13 14" id="KW-0998">Cell outer membrane</keyword>
<reference evidence="17 18" key="1">
    <citation type="journal article" date="2020" name="Microorganisms">
        <title>Reliable Identification of Environmental Pseudomonas Isolates Using the rpoD Gene.</title>
        <authorList>
            <consortium name="The Broad Institute Genome Sequencing Platform"/>
            <person name="Girard L."/>
            <person name="Lood C."/>
            <person name="Rokni-Zadeh H."/>
            <person name="van Noort V."/>
            <person name="Lavigne R."/>
            <person name="De Mot R."/>
        </authorList>
    </citation>
    <scope>NUCLEOTIDE SEQUENCE [LARGE SCALE GENOMIC DNA]</scope>
    <source>
        <strain evidence="17 18">SWRI65</strain>
    </source>
</reference>
<keyword evidence="11 14" id="KW-0472">Membrane</keyword>
<evidence type="ECO:0000256" key="6">
    <source>
        <dbReference type="ARBA" id="ARBA00022692"/>
    </source>
</evidence>
<keyword evidence="12 17" id="KW-0675">Receptor</keyword>
<comment type="similarity">
    <text evidence="2 14 15">Belongs to the TonB-dependent receptor family.</text>
</comment>
<evidence type="ECO:0000256" key="3">
    <source>
        <dbReference type="ARBA" id="ARBA00022448"/>
    </source>
</evidence>
<dbReference type="GO" id="GO:0015891">
    <property type="term" value="P:siderophore transport"/>
    <property type="evidence" value="ECO:0007669"/>
    <property type="project" value="InterPro"/>
</dbReference>
<dbReference type="NCBIfam" id="TIGR01783">
    <property type="entry name" value="TonB-siderophor"/>
    <property type="match status" value="1"/>
</dbReference>
<evidence type="ECO:0000256" key="11">
    <source>
        <dbReference type="ARBA" id="ARBA00023136"/>
    </source>
</evidence>
<organism evidence="17 18">
    <name type="scientific">Pseudomonas hamedanensis</name>
    <dbReference type="NCBI Taxonomy" id="2745504"/>
    <lineage>
        <taxon>Bacteria</taxon>
        <taxon>Pseudomonadati</taxon>
        <taxon>Pseudomonadota</taxon>
        <taxon>Gammaproteobacteria</taxon>
        <taxon>Pseudomonadales</taxon>
        <taxon>Pseudomonadaceae</taxon>
        <taxon>Pseudomonas</taxon>
    </lineage>
</organism>
<dbReference type="Proteomes" id="UP000631521">
    <property type="component" value="Chromosome"/>
</dbReference>
<evidence type="ECO:0000313" key="18">
    <source>
        <dbReference type="Proteomes" id="UP000631521"/>
    </source>
</evidence>
<evidence type="ECO:0000256" key="1">
    <source>
        <dbReference type="ARBA" id="ARBA00004571"/>
    </source>
</evidence>
<keyword evidence="10 15" id="KW-0798">TonB box</keyword>
<dbReference type="InterPro" id="IPR039426">
    <property type="entry name" value="TonB-dep_rcpt-like"/>
</dbReference>
<dbReference type="GO" id="GO:0009279">
    <property type="term" value="C:cell outer membrane"/>
    <property type="evidence" value="ECO:0007669"/>
    <property type="project" value="UniProtKB-SubCell"/>
</dbReference>
<reference evidence="17 18" key="2">
    <citation type="journal article" date="2021" name="Microorganisms">
        <title>The Ever-Expanding Pseudomonas Genus: Description of 43 New Species and Partition of the Pseudomonas putida Group.</title>
        <authorList>
            <person name="Girard L."/>
            <person name="Lood C."/>
            <person name="Hofte M."/>
            <person name="Vandamme P."/>
            <person name="Rokni-Zadeh H."/>
            <person name="van Noort V."/>
            <person name="Lavigne R."/>
            <person name="De Mot R."/>
        </authorList>
    </citation>
    <scope>NUCLEOTIDE SEQUENCE [LARGE SCALE GENOMIC DNA]</scope>
    <source>
        <strain evidence="17 18">SWRI65</strain>
    </source>
</reference>
<dbReference type="Gene3D" id="3.55.50.30">
    <property type="match status" value="1"/>
</dbReference>
<gene>
    <name evidence="17" type="ORF">HU739_008340</name>
</gene>
<dbReference type="InterPro" id="IPR011662">
    <property type="entry name" value="Secretin/TonB_short_N"/>
</dbReference>
<name>A0A9E6P2P7_9PSED</name>
<dbReference type="PANTHER" id="PTHR32552">
    <property type="entry name" value="FERRICHROME IRON RECEPTOR-RELATED"/>
    <property type="match status" value="1"/>
</dbReference>
<keyword evidence="8" id="KW-0408">Iron</keyword>
<dbReference type="CDD" id="cd01347">
    <property type="entry name" value="ligand_gated_channel"/>
    <property type="match status" value="1"/>
</dbReference>
<dbReference type="PROSITE" id="PS52016">
    <property type="entry name" value="TONB_DEPENDENT_REC_3"/>
    <property type="match status" value="1"/>
</dbReference>
<evidence type="ECO:0000256" key="12">
    <source>
        <dbReference type="ARBA" id="ARBA00023170"/>
    </source>
</evidence>
<evidence type="ECO:0000256" key="7">
    <source>
        <dbReference type="ARBA" id="ARBA00022729"/>
    </source>
</evidence>
<keyword evidence="6 14" id="KW-0812">Transmembrane</keyword>
<dbReference type="KEGG" id="phv:HU739_008340"/>
<evidence type="ECO:0000256" key="13">
    <source>
        <dbReference type="ARBA" id="ARBA00023237"/>
    </source>
</evidence>
<protein>
    <submittedName>
        <fullName evidence="17">TonB-dependent siderophore receptor</fullName>
    </submittedName>
</protein>
<evidence type="ECO:0000259" key="16">
    <source>
        <dbReference type="SMART" id="SM00965"/>
    </source>
</evidence>
<evidence type="ECO:0000256" key="5">
    <source>
        <dbReference type="ARBA" id="ARBA00022496"/>
    </source>
</evidence>
<proteinExistence type="inferred from homology"/>
<sequence>MHSPSLSRAPLATAIQRQTRRQVILPRALLTTLLLLGAGEVLAAPTSINVAAQPLSSALQQLGQQSNLQIIYDPQLLQGLKANAVSGTLEPEEALHRLLLGSGLTYQITGNTVSLIPVSGAAGDAMQLGAISISGKAPGSQTEGTGLYTTYSSSSSTRLNLTPRETPQSVTVLTRQRLDDQKLTNLTDVLDATAGITVTRNGMGTENDTYWSRGSQIQNFEVDGVPTSTRLDNYTQSTAMYDRVEVVRGATGLISGLGNPSATINLIRKRPTAEAQASVTGEAGNWDRYGTGMDVSGPLTESGNVRGRLVVDYKTQGSWVDRFKQDSQLVYGITEFDLSEATLLTVGFSYQKTQVDSPMRGGYPSYFTNGEKSHVHRSLNTSPDWSYNDHDQTNFFTSVEHQFDNGWSGKIEYGHTENKFDQLYAVATGTLDQATGSGTGLLPVRWSGTPRQDNIDAYFTGPFSLFGREHELILGVTATNYKESTPSYGDWLRDYSFNVPDISHWDGNSPKPATPVVSKGHMEEKQLGTYLTSRFHVTDDLTVILGGRLTDWKRDTDTQPYGGEASTVKERETGIFTPYTGVVYDLDDNWSLYASYTKIFNPQASYVRDINNKSLAPTEGKGYEVGVKGTFFDEKLNTSLALFKLEQDNLAVWMSDTQAYRLEQSTETKGVELELNGELAEGWQASAGYAYSVTTNADDARIVTNAPRHMLKTFTSYRLPGALDKVTVGGGVNWQSKIGEDLRYYEQGSYAVTNLMARYDITKNLSASLNVNNLFDREYYSMVYYDGMYGAPRNFMTSFKYSF</sequence>
<keyword evidence="3 14" id="KW-0813">Transport</keyword>
<keyword evidence="4 14" id="KW-1134">Transmembrane beta strand</keyword>
<dbReference type="FunFam" id="2.170.130.10:FF:000010">
    <property type="entry name" value="Ferripyoverdine receptor"/>
    <property type="match status" value="1"/>
</dbReference>
<dbReference type="InterPro" id="IPR000531">
    <property type="entry name" value="Beta-barrel_TonB"/>
</dbReference>
<keyword evidence="5" id="KW-0410">Iron transport</keyword>
<evidence type="ECO:0000256" key="2">
    <source>
        <dbReference type="ARBA" id="ARBA00009810"/>
    </source>
</evidence>
<evidence type="ECO:0000313" key="17">
    <source>
        <dbReference type="EMBL" id="QXI18984.1"/>
    </source>
</evidence>
<keyword evidence="9" id="KW-0406">Ion transport</keyword>
<evidence type="ECO:0000256" key="9">
    <source>
        <dbReference type="ARBA" id="ARBA00023065"/>
    </source>
</evidence>
<dbReference type="PANTHER" id="PTHR32552:SF74">
    <property type="entry name" value="HYDROXAMATE SIDEROPHORE RECEPTOR FHUE"/>
    <property type="match status" value="1"/>
</dbReference>
<evidence type="ECO:0000256" key="15">
    <source>
        <dbReference type="RuleBase" id="RU003357"/>
    </source>
</evidence>
<keyword evidence="18" id="KW-1185">Reference proteome</keyword>
<dbReference type="SUPFAM" id="SSF56935">
    <property type="entry name" value="Porins"/>
    <property type="match status" value="1"/>
</dbReference>
<evidence type="ECO:0000256" key="14">
    <source>
        <dbReference type="PROSITE-ProRule" id="PRU01360"/>
    </source>
</evidence>
<dbReference type="InterPro" id="IPR010105">
    <property type="entry name" value="TonB_sidphr_rcpt"/>
</dbReference>
<dbReference type="GO" id="GO:0038023">
    <property type="term" value="F:signaling receptor activity"/>
    <property type="evidence" value="ECO:0007669"/>
    <property type="project" value="InterPro"/>
</dbReference>
<evidence type="ECO:0000256" key="8">
    <source>
        <dbReference type="ARBA" id="ARBA00023004"/>
    </source>
</evidence>
<dbReference type="InterPro" id="IPR036942">
    <property type="entry name" value="Beta-barrel_TonB_sf"/>
</dbReference>
<dbReference type="Pfam" id="PF07660">
    <property type="entry name" value="STN"/>
    <property type="match status" value="1"/>
</dbReference>
<dbReference type="GO" id="GO:0015344">
    <property type="term" value="F:siderophore uptake transmembrane transporter activity"/>
    <property type="evidence" value="ECO:0007669"/>
    <property type="project" value="TreeGrafter"/>
</dbReference>
<evidence type="ECO:0000256" key="4">
    <source>
        <dbReference type="ARBA" id="ARBA00022452"/>
    </source>
</evidence>
<dbReference type="Pfam" id="PF07715">
    <property type="entry name" value="Plug"/>
    <property type="match status" value="1"/>
</dbReference>
<dbReference type="InterPro" id="IPR012910">
    <property type="entry name" value="Plug_dom"/>
</dbReference>
<keyword evidence="7" id="KW-0732">Signal</keyword>
<dbReference type="InterPro" id="IPR037066">
    <property type="entry name" value="Plug_dom_sf"/>
</dbReference>
<comment type="subcellular location">
    <subcellularLocation>
        <location evidence="1 14">Cell outer membrane</location>
        <topology evidence="1 14">Multi-pass membrane protein</topology>
    </subcellularLocation>
</comment>
<accession>A0A9E6P2P7</accession>
<dbReference type="SMART" id="SM00965">
    <property type="entry name" value="STN"/>
    <property type="match status" value="1"/>
</dbReference>
<dbReference type="Pfam" id="PF00593">
    <property type="entry name" value="TonB_dep_Rec_b-barrel"/>
    <property type="match status" value="1"/>
</dbReference>
<dbReference type="Gene3D" id="2.40.170.20">
    <property type="entry name" value="TonB-dependent receptor, beta-barrel domain"/>
    <property type="match status" value="1"/>
</dbReference>
<evidence type="ECO:0000256" key="10">
    <source>
        <dbReference type="ARBA" id="ARBA00023077"/>
    </source>
</evidence>
<dbReference type="Gene3D" id="2.170.130.10">
    <property type="entry name" value="TonB-dependent receptor, plug domain"/>
    <property type="match status" value="1"/>
</dbReference>
<dbReference type="EMBL" id="CP077091">
    <property type="protein sequence ID" value="QXI18984.1"/>
    <property type="molecule type" value="Genomic_DNA"/>
</dbReference>